<proteinExistence type="predicted"/>
<organism evidence="1">
    <name type="scientific">Photinus pyralis</name>
    <name type="common">Common eastern firefly</name>
    <name type="synonym">Lampyris pyralis</name>
    <dbReference type="NCBI Taxonomy" id="7054"/>
    <lineage>
        <taxon>Eukaryota</taxon>
        <taxon>Metazoa</taxon>
        <taxon>Ecdysozoa</taxon>
        <taxon>Arthropoda</taxon>
        <taxon>Hexapoda</taxon>
        <taxon>Insecta</taxon>
        <taxon>Pterygota</taxon>
        <taxon>Neoptera</taxon>
        <taxon>Endopterygota</taxon>
        <taxon>Coleoptera</taxon>
        <taxon>Polyphaga</taxon>
        <taxon>Elateriformia</taxon>
        <taxon>Elateroidea</taxon>
        <taxon>Lampyridae</taxon>
        <taxon>Lampyrinae</taxon>
        <taxon>Photinus</taxon>
    </lineage>
</organism>
<reference evidence="1" key="1">
    <citation type="journal article" date="2016" name="Sci. Rep.">
        <title>Molecular characterization of firefly nuptial gifts: a multi-omics approach sheds light on postcopulatory sexual selection.</title>
        <authorList>
            <person name="Al-Wathiqui N."/>
            <person name="Fallon T.R."/>
            <person name="South A."/>
            <person name="Weng J.K."/>
            <person name="Lewis S.M."/>
        </authorList>
    </citation>
    <scope>NUCLEOTIDE SEQUENCE</scope>
</reference>
<protein>
    <submittedName>
        <fullName evidence="1">Uncharacterized protein</fullName>
    </submittedName>
</protein>
<dbReference type="EMBL" id="GEZM01054474">
    <property type="protein sequence ID" value="JAV73628.1"/>
    <property type="molecule type" value="Transcribed_RNA"/>
</dbReference>
<evidence type="ECO:0000313" key="1">
    <source>
        <dbReference type="EMBL" id="JAV73628.1"/>
    </source>
</evidence>
<accession>A0A1Y1LLB8</accession>
<sequence>MRQNLAYQNRETNLLKDLFRGGIQRHPTVENHIGFKRARAISRRIVLESKRKSWNEYTSSITTRTDMNSTSQNITTEDSLEIANTLANHFANMSSSANYPDIFSQTKNERETDLCFATARHLEYNAPFILKEMEFALRHCKKKTAPGRDCISNEMLINLTPG</sequence>
<name>A0A1Y1LLB8_PHOPY</name>
<dbReference type="AlphaFoldDB" id="A0A1Y1LLB8"/>